<dbReference type="GO" id="GO:0071683">
    <property type="term" value="C:sensory dendrite"/>
    <property type="evidence" value="ECO:0007669"/>
    <property type="project" value="TreeGrafter"/>
</dbReference>
<keyword evidence="4 6" id="KW-0472">Membrane</keyword>
<protein>
    <recommendedName>
        <fullName evidence="9">Protein SPEC3</fullName>
    </recommendedName>
</protein>
<dbReference type="GO" id="GO:0042330">
    <property type="term" value="P:taxis"/>
    <property type="evidence" value="ECO:0007669"/>
    <property type="project" value="TreeGrafter"/>
</dbReference>
<comment type="subcellular location">
    <subcellularLocation>
        <location evidence="1">Membrane</location>
        <topology evidence="1">Multi-pass membrane protein</topology>
    </subcellularLocation>
</comment>
<evidence type="ECO:0000313" key="8">
    <source>
        <dbReference type="WBParaSite" id="TMUE_3000012929.1"/>
    </source>
</evidence>
<name>A0A5S6R0T9_TRIMR</name>
<dbReference type="Pfam" id="PF15795">
    <property type="entry name" value="Spec3"/>
    <property type="match status" value="1"/>
</dbReference>
<evidence type="ECO:0000256" key="1">
    <source>
        <dbReference type="ARBA" id="ARBA00004141"/>
    </source>
</evidence>
<evidence type="ECO:0000256" key="6">
    <source>
        <dbReference type="SAM" id="Phobius"/>
    </source>
</evidence>
<dbReference type="GO" id="GO:0050954">
    <property type="term" value="P:sensory perception of mechanical stimulus"/>
    <property type="evidence" value="ECO:0007669"/>
    <property type="project" value="TreeGrafter"/>
</dbReference>
<feature type="transmembrane region" description="Helical" evidence="6">
    <location>
        <begin position="167"/>
        <end position="183"/>
    </location>
</feature>
<dbReference type="PANTHER" id="PTHR21676:SF7">
    <property type="entry name" value="PROTEIN SPEC3"/>
    <property type="match status" value="1"/>
</dbReference>
<evidence type="ECO:0008006" key="9">
    <source>
        <dbReference type="Google" id="ProtNLM"/>
    </source>
</evidence>
<feature type="region of interest" description="Disordered" evidence="5">
    <location>
        <begin position="56"/>
        <end position="79"/>
    </location>
</feature>
<evidence type="ECO:0000256" key="2">
    <source>
        <dbReference type="ARBA" id="ARBA00022692"/>
    </source>
</evidence>
<dbReference type="GO" id="GO:0016020">
    <property type="term" value="C:membrane"/>
    <property type="evidence" value="ECO:0007669"/>
    <property type="project" value="UniProtKB-SubCell"/>
</dbReference>
<evidence type="ECO:0000256" key="5">
    <source>
        <dbReference type="SAM" id="MobiDB-lite"/>
    </source>
</evidence>
<keyword evidence="3 6" id="KW-1133">Transmembrane helix</keyword>
<dbReference type="AlphaFoldDB" id="A0A5S6R0T9"/>
<evidence type="ECO:0000313" key="7">
    <source>
        <dbReference type="Proteomes" id="UP000046395"/>
    </source>
</evidence>
<feature type="transmembrane region" description="Helical" evidence="6">
    <location>
        <begin position="127"/>
        <end position="155"/>
    </location>
</feature>
<dbReference type="InterPro" id="IPR026673">
    <property type="entry name" value="SPEC3/Stum"/>
</dbReference>
<feature type="transmembrane region" description="Helical" evidence="6">
    <location>
        <begin position="189"/>
        <end position="209"/>
    </location>
</feature>
<dbReference type="PANTHER" id="PTHR21676">
    <property type="entry name" value="PROTEIN STUM"/>
    <property type="match status" value="1"/>
</dbReference>
<accession>A0A5S6R0T9</accession>
<reference evidence="8" key="1">
    <citation type="submission" date="2019-12" db="UniProtKB">
        <authorList>
            <consortium name="WormBaseParasite"/>
        </authorList>
    </citation>
    <scope>IDENTIFICATION</scope>
</reference>
<proteinExistence type="predicted"/>
<keyword evidence="2 6" id="KW-0812">Transmembrane</keyword>
<sequence length="286" mass="31423">MKRLLLKGNPFAKRTAKIGAEPPLTNGTCPKKPTIQAIGLTKLNDFWNASADRDVSVTDTGSAKHPKVNLSDMSASPEQKNEVELDYQRSMEHFVKSEPTTSTKASHGGKKTLNETPLYSSIPFLPLPVAIVSLLLNILLPGSGTILAGLAVVVVGKPRLTVQEGRIILSVVINICVGVFQFITTTFFLIGWFWSITWGGLLVMHALTYRAECIVSRRKAIDTFVKKARQKNIVMRRKTIAQIAEEHGDAVAKVEPPPQQNQQSSSEAPKRNAKDLWAKVRVEMVG</sequence>
<feature type="region of interest" description="Disordered" evidence="5">
    <location>
        <begin position="250"/>
        <end position="274"/>
    </location>
</feature>
<evidence type="ECO:0000256" key="3">
    <source>
        <dbReference type="ARBA" id="ARBA00022989"/>
    </source>
</evidence>
<dbReference type="Proteomes" id="UP000046395">
    <property type="component" value="Unassembled WGS sequence"/>
</dbReference>
<evidence type="ECO:0000256" key="4">
    <source>
        <dbReference type="ARBA" id="ARBA00023136"/>
    </source>
</evidence>
<dbReference type="WBParaSite" id="TMUE_3000012929.1">
    <property type="protein sequence ID" value="TMUE_3000012929.1"/>
    <property type="gene ID" value="WBGene00286620"/>
</dbReference>
<keyword evidence="7" id="KW-1185">Reference proteome</keyword>
<dbReference type="GO" id="GO:0019230">
    <property type="term" value="P:proprioception"/>
    <property type="evidence" value="ECO:0007669"/>
    <property type="project" value="TreeGrafter"/>
</dbReference>
<organism evidence="7 8">
    <name type="scientific">Trichuris muris</name>
    <name type="common">Mouse whipworm</name>
    <dbReference type="NCBI Taxonomy" id="70415"/>
    <lineage>
        <taxon>Eukaryota</taxon>
        <taxon>Metazoa</taxon>
        <taxon>Ecdysozoa</taxon>
        <taxon>Nematoda</taxon>
        <taxon>Enoplea</taxon>
        <taxon>Dorylaimia</taxon>
        <taxon>Trichinellida</taxon>
        <taxon>Trichuridae</taxon>
        <taxon>Trichuris</taxon>
    </lineage>
</organism>